<comment type="caution">
    <text evidence="8">The sequence shown here is derived from an EMBL/GenBank/DDBJ whole genome shotgun (WGS) entry which is preliminary data.</text>
</comment>
<proteinExistence type="inferred from homology"/>
<dbReference type="EMBL" id="SSHJ02000011">
    <property type="protein sequence ID" value="MFN0257849.1"/>
    <property type="molecule type" value="Genomic_DNA"/>
</dbReference>
<dbReference type="PANTHER" id="PTHR32322:SF2">
    <property type="entry name" value="EAMA DOMAIN-CONTAINING PROTEIN"/>
    <property type="match status" value="1"/>
</dbReference>
<gene>
    <name evidence="8" type="ORF">E6A44_019850</name>
</gene>
<feature type="transmembrane region" description="Helical" evidence="6">
    <location>
        <begin position="66"/>
        <end position="84"/>
    </location>
</feature>
<dbReference type="InterPro" id="IPR000620">
    <property type="entry name" value="EamA_dom"/>
</dbReference>
<feature type="transmembrane region" description="Helical" evidence="6">
    <location>
        <begin position="281"/>
        <end position="299"/>
    </location>
</feature>
<dbReference type="SUPFAM" id="SSF103481">
    <property type="entry name" value="Multidrug resistance efflux transporter EmrE"/>
    <property type="match status" value="2"/>
</dbReference>
<dbReference type="InterPro" id="IPR050638">
    <property type="entry name" value="AA-Vitamin_Transporters"/>
</dbReference>
<feature type="transmembrane region" description="Helical" evidence="6">
    <location>
        <begin position="247"/>
        <end position="269"/>
    </location>
</feature>
<feature type="domain" description="EamA" evidence="7">
    <location>
        <begin position="191"/>
        <end position="322"/>
    </location>
</feature>
<evidence type="ECO:0000256" key="1">
    <source>
        <dbReference type="ARBA" id="ARBA00004141"/>
    </source>
</evidence>
<evidence type="ECO:0000256" key="5">
    <source>
        <dbReference type="ARBA" id="ARBA00023136"/>
    </source>
</evidence>
<dbReference type="InterPro" id="IPR037185">
    <property type="entry name" value="EmrE-like"/>
</dbReference>
<reference evidence="8 9" key="1">
    <citation type="submission" date="2024-12" db="EMBL/GenBank/DDBJ databases">
        <authorList>
            <person name="Hu S."/>
        </authorList>
    </citation>
    <scope>NUCLEOTIDE SEQUENCE [LARGE SCALE GENOMIC DNA]</scope>
    <source>
        <strain evidence="8 9">THG-T11</strain>
    </source>
</reference>
<feature type="transmembrane region" description="Helical" evidence="6">
    <location>
        <begin position="39"/>
        <end position="60"/>
    </location>
</feature>
<comment type="similarity">
    <text evidence="2">Belongs to the EamA transporter family.</text>
</comment>
<evidence type="ECO:0000313" key="9">
    <source>
        <dbReference type="Proteomes" id="UP001517247"/>
    </source>
</evidence>
<feature type="transmembrane region" description="Helical" evidence="6">
    <location>
        <begin position="104"/>
        <end position="125"/>
    </location>
</feature>
<comment type="subcellular location">
    <subcellularLocation>
        <location evidence="1">Membrane</location>
        <topology evidence="1">Multi-pass membrane protein</topology>
    </subcellularLocation>
</comment>
<dbReference type="PANTHER" id="PTHR32322">
    <property type="entry name" value="INNER MEMBRANE TRANSPORTER"/>
    <property type="match status" value="1"/>
</dbReference>
<evidence type="ECO:0000256" key="3">
    <source>
        <dbReference type="ARBA" id="ARBA00022692"/>
    </source>
</evidence>
<evidence type="ECO:0000256" key="4">
    <source>
        <dbReference type="ARBA" id="ARBA00022989"/>
    </source>
</evidence>
<evidence type="ECO:0000313" key="8">
    <source>
        <dbReference type="EMBL" id="MFN0257849.1"/>
    </source>
</evidence>
<keyword evidence="5 6" id="KW-0472">Membrane</keyword>
<feature type="transmembrane region" description="Helical" evidence="6">
    <location>
        <begin position="185"/>
        <end position="206"/>
    </location>
</feature>
<keyword evidence="3 6" id="KW-0812">Transmembrane</keyword>
<feature type="transmembrane region" description="Helical" evidence="6">
    <location>
        <begin position="305"/>
        <end position="322"/>
    </location>
</feature>
<sequence>MLETNPAKEDVLILKDDSSILISNELKETPKMNKQMKGFVLAIVGATLWGVSGTFGQFLFQQRGVNVEWLISVRMLISGSLLLLFSAARDLKSTFAILNSKKDFLQLIVFGITGMVAVQYTYFAAIKHSNAATATILQFAGPVLIAIYLALKNKRWPRSLEVLSIGLAVFGTFLLVTHGDLSRLSISKTAFVMGIASALALAIYTLQPVKLLKKYDSATIVGWGMLIGGIAFSLIKAPWHVEGIWDNYSFISAAFIIIFGTLIAFYTYLTAVKLIGGQKSSLLASAEPLSAAVLSVIWLKVPFYAVDWIGGLCIISTVFILSRTGKSA</sequence>
<keyword evidence="9" id="KW-1185">Reference proteome</keyword>
<dbReference type="Pfam" id="PF00892">
    <property type="entry name" value="EamA"/>
    <property type="match status" value="2"/>
</dbReference>
<feature type="transmembrane region" description="Helical" evidence="6">
    <location>
        <begin position="218"/>
        <end position="235"/>
    </location>
</feature>
<protein>
    <submittedName>
        <fullName evidence="8">DMT family transporter</fullName>
    </submittedName>
</protein>
<feature type="transmembrane region" description="Helical" evidence="6">
    <location>
        <begin position="162"/>
        <end position="179"/>
    </location>
</feature>
<feature type="transmembrane region" description="Helical" evidence="6">
    <location>
        <begin position="131"/>
        <end position="150"/>
    </location>
</feature>
<feature type="domain" description="EamA" evidence="7">
    <location>
        <begin position="37"/>
        <end position="176"/>
    </location>
</feature>
<keyword evidence="4 6" id="KW-1133">Transmembrane helix</keyword>
<name>A0ABW9JBJ5_9SPHI</name>
<dbReference type="RefSeq" id="WP_211659926.1">
    <property type="nucleotide sequence ID" value="NZ_SSHJ02000011.1"/>
</dbReference>
<evidence type="ECO:0000256" key="6">
    <source>
        <dbReference type="SAM" id="Phobius"/>
    </source>
</evidence>
<organism evidence="8 9">
    <name type="scientific">Pedobacter ureilyticus</name>
    <dbReference type="NCBI Taxonomy" id="1393051"/>
    <lineage>
        <taxon>Bacteria</taxon>
        <taxon>Pseudomonadati</taxon>
        <taxon>Bacteroidota</taxon>
        <taxon>Sphingobacteriia</taxon>
        <taxon>Sphingobacteriales</taxon>
        <taxon>Sphingobacteriaceae</taxon>
        <taxon>Pedobacter</taxon>
    </lineage>
</organism>
<evidence type="ECO:0000259" key="7">
    <source>
        <dbReference type="Pfam" id="PF00892"/>
    </source>
</evidence>
<dbReference type="Proteomes" id="UP001517247">
    <property type="component" value="Unassembled WGS sequence"/>
</dbReference>
<evidence type="ECO:0000256" key="2">
    <source>
        <dbReference type="ARBA" id="ARBA00007362"/>
    </source>
</evidence>
<accession>A0ABW9JBJ5</accession>